<dbReference type="InterPro" id="IPR036291">
    <property type="entry name" value="NAD(P)-bd_dom_sf"/>
</dbReference>
<dbReference type="NCBIfam" id="TIGR01777">
    <property type="entry name" value="yfcH"/>
    <property type="match status" value="1"/>
</dbReference>
<dbReference type="SUPFAM" id="SSF51735">
    <property type="entry name" value="NAD(P)-binding Rossmann-fold domains"/>
    <property type="match status" value="1"/>
</dbReference>
<reference evidence="4 5" key="1">
    <citation type="submission" date="2016-10" db="EMBL/GenBank/DDBJ databases">
        <authorList>
            <person name="de Groot N.N."/>
        </authorList>
    </citation>
    <scope>NUCLEOTIDE SEQUENCE [LARGE SCALE GENOMIC DNA]</scope>
    <source>
        <strain evidence="4 5">AB35.6</strain>
    </source>
</reference>
<dbReference type="PANTHER" id="PTHR11092:SF0">
    <property type="entry name" value="EPIMERASE FAMILY PROTEIN SDR39U1"/>
    <property type="match status" value="1"/>
</dbReference>
<dbReference type="InterPro" id="IPR013549">
    <property type="entry name" value="DUF1731"/>
</dbReference>
<dbReference type="Gene3D" id="3.40.50.720">
    <property type="entry name" value="NAD(P)-binding Rossmann-like Domain"/>
    <property type="match status" value="1"/>
</dbReference>
<feature type="domain" description="NAD-dependent epimerase/dehydratase" evidence="2">
    <location>
        <begin position="3"/>
        <end position="224"/>
    </location>
</feature>
<dbReference type="AlphaFoldDB" id="A0A1H4IRZ7"/>
<dbReference type="OrthoDB" id="9801773at2"/>
<dbReference type="EMBL" id="FNSD01000001">
    <property type="protein sequence ID" value="SEB36864.1"/>
    <property type="molecule type" value="Genomic_DNA"/>
</dbReference>
<comment type="similarity">
    <text evidence="1">Belongs to the NAD(P)-dependent epimerase/dehydratase family. SDR39U1 subfamily.</text>
</comment>
<evidence type="ECO:0000313" key="5">
    <source>
        <dbReference type="Proteomes" id="UP000182409"/>
    </source>
</evidence>
<evidence type="ECO:0000313" key="4">
    <source>
        <dbReference type="EMBL" id="SEB36864.1"/>
    </source>
</evidence>
<dbReference type="Proteomes" id="UP000182409">
    <property type="component" value="Unassembled WGS sequence"/>
</dbReference>
<evidence type="ECO:0000259" key="3">
    <source>
        <dbReference type="Pfam" id="PF08338"/>
    </source>
</evidence>
<feature type="domain" description="DUF1731" evidence="3">
    <location>
        <begin position="263"/>
        <end position="308"/>
    </location>
</feature>
<protein>
    <recommendedName>
        <fullName evidence="6">TIGR01777 family protein</fullName>
    </recommendedName>
</protein>
<evidence type="ECO:0008006" key="6">
    <source>
        <dbReference type="Google" id="ProtNLM"/>
    </source>
</evidence>
<evidence type="ECO:0000259" key="2">
    <source>
        <dbReference type="Pfam" id="PF01370"/>
    </source>
</evidence>
<sequence>MKIIIPGGSGQVGTMLAKALHARGDDVLVLSRKPSQAPWRTAAWDGTTAGTWVCEIDGADAVIHLSGRSVNCRYTPENRKQIVESRTLTTRAVGEAIGRAKHPPRVWLNAATSTVYRHSIDKPQDEFTGEWGGAEPGVPETWSFSVGVGRQWEAELNAAPTPATRRIALRTSMVMSPDTGGVFDVLLGLVRHGLGGTQGNGNQYVSWMHDQDFVRATLFLLENENISGPVNMCAPRPVPNRDFMRELRLAAGHRLGLPATAAMLEVGAIFVRTETELILKSRRVAPAVLEQAGFDFHFPEWPSAAKNLVRRWRVTHG</sequence>
<organism evidence="4 5">
    <name type="scientific">Terriglobus roseus</name>
    <dbReference type="NCBI Taxonomy" id="392734"/>
    <lineage>
        <taxon>Bacteria</taxon>
        <taxon>Pseudomonadati</taxon>
        <taxon>Acidobacteriota</taxon>
        <taxon>Terriglobia</taxon>
        <taxon>Terriglobales</taxon>
        <taxon>Acidobacteriaceae</taxon>
        <taxon>Terriglobus</taxon>
    </lineage>
</organism>
<dbReference type="InterPro" id="IPR001509">
    <property type="entry name" value="Epimerase_deHydtase"/>
</dbReference>
<gene>
    <name evidence="4" type="ORF">SAMN05443244_0014</name>
</gene>
<dbReference type="PANTHER" id="PTHR11092">
    <property type="entry name" value="SUGAR NUCLEOTIDE EPIMERASE RELATED"/>
    <property type="match status" value="1"/>
</dbReference>
<dbReference type="Pfam" id="PF01370">
    <property type="entry name" value="Epimerase"/>
    <property type="match status" value="1"/>
</dbReference>
<name>A0A1H4IRZ7_9BACT</name>
<proteinExistence type="inferred from homology"/>
<dbReference type="Pfam" id="PF08338">
    <property type="entry name" value="DUF1731"/>
    <property type="match status" value="1"/>
</dbReference>
<evidence type="ECO:0000256" key="1">
    <source>
        <dbReference type="ARBA" id="ARBA00009353"/>
    </source>
</evidence>
<dbReference type="RefSeq" id="WP_074651778.1">
    <property type="nucleotide sequence ID" value="NZ_FNSD01000001.1"/>
</dbReference>
<accession>A0A1H4IRZ7</accession>
<dbReference type="InterPro" id="IPR010099">
    <property type="entry name" value="SDR39U1"/>
</dbReference>